<dbReference type="GO" id="GO:0015833">
    <property type="term" value="P:peptide transport"/>
    <property type="evidence" value="ECO:0007669"/>
    <property type="project" value="UniProtKB-KW"/>
</dbReference>
<comment type="similarity">
    <text evidence="2">Belongs to the bacterial solute-binding protein 5 family.</text>
</comment>
<keyword evidence="4" id="KW-0732">Signal</keyword>
<dbReference type="InterPro" id="IPR030678">
    <property type="entry name" value="Peptide/Ni-bd"/>
</dbReference>
<evidence type="ECO:0000256" key="2">
    <source>
        <dbReference type="ARBA" id="ARBA00005695"/>
    </source>
</evidence>
<dbReference type="FunFam" id="3.90.76.10:FF:000001">
    <property type="entry name" value="Oligopeptide ABC transporter substrate-binding protein"/>
    <property type="match status" value="1"/>
</dbReference>
<evidence type="ECO:0000259" key="6">
    <source>
        <dbReference type="Pfam" id="PF00496"/>
    </source>
</evidence>
<dbReference type="InterPro" id="IPR039424">
    <property type="entry name" value="SBP_5"/>
</dbReference>
<proteinExistence type="inferred from homology"/>
<protein>
    <submittedName>
        <fullName evidence="7">Peptide binding protein</fullName>
    </submittedName>
</protein>
<dbReference type="GO" id="GO:1904680">
    <property type="term" value="F:peptide transmembrane transporter activity"/>
    <property type="evidence" value="ECO:0007669"/>
    <property type="project" value="TreeGrafter"/>
</dbReference>
<dbReference type="InterPro" id="IPR000914">
    <property type="entry name" value="SBP_5_dom"/>
</dbReference>
<feature type="domain" description="Solute-binding protein family 5" evidence="6">
    <location>
        <begin position="85"/>
        <end position="474"/>
    </location>
</feature>
<dbReference type="Proteomes" id="UP000218181">
    <property type="component" value="Unassembled WGS sequence"/>
</dbReference>
<dbReference type="GO" id="GO:0043190">
    <property type="term" value="C:ATP-binding cassette (ABC) transporter complex"/>
    <property type="evidence" value="ECO:0007669"/>
    <property type="project" value="InterPro"/>
</dbReference>
<keyword evidence="8" id="KW-1185">Reference proteome</keyword>
<dbReference type="STRING" id="1291764.GCA_001311235_02521"/>
<evidence type="ECO:0000313" key="7">
    <source>
        <dbReference type="EMBL" id="PCS00367.1"/>
    </source>
</evidence>
<evidence type="ECO:0000256" key="4">
    <source>
        <dbReference type="ARBA" id="ARBA00022729"/>
    </source>
</evidence>
<evidence type="ECO:0000313" key="8">
    <source>
        <dbReference type="Proteomes" id="UP000218181"/>
    </source>
</evidence>
<keyword evidence="5" id="KW-0571">Peptide transport</keyword>
<evidence type="ECO:0000256" key="1">
    <source>
        <dbReference type="ARBA" id="ARBA00004196"/>
    </source>
</evidence>
<dbReference type="Gene3D" id="3.40.190.10">
    <property type="entry name" value="Periplasmic binding protein-like II"/>
    <property type="match status" value="1"/>
</dbReference>
<gene>
    <name evidence="7" type="ORF">RT41_GL001254</name>
</gene>
<dbReference type="EMBL" id="JXJU01000004">
    <property type="protein sequence ID" value="PCS00367.1"/>
    <property type="molecule type" value="Genomic_DNA"/>
</dbReference>
<dbReference type="SUPFAM" id="SSF53850">
    <property type="entry name" value="Periplasmic binding protein-like II"/>
    <property type="match status" value="1"/>
</dbReference>
<keyword evidence="5" id="KW-0653">Protein transport</keyword>
<dbReference type="PIRSF" id="PIRSF002741">
    <property type="entry name" value="MppA"/>
    <property type="match status" value="1"/>
</dbReference>
<evidence type="ECO:0000256" key="5">
    <source>
        <dbReference type="ARBA" id="ARBA00022856"/>
    </source>
</evidence>
<sequence>MLIFMGDKMNKFKIGTLGVISVAAVTLLAACGNQTLGTSTTRNIQYSLNSDLLTLDSSLASDVNSIDTLLNVESGLVRFDKNAQVELDLAKSIDVSKDGLTYTVELKPDLKWSNGEKLTAQDFVYGWQRTINPKTGSEYAMALSPLANATAIMNGKKPVSSLGIKAEGDSKLIITLANPTPYFEKLMTEQAFYPLNQKFVEKEGKSYGTTSDKTLYNGAFMFAKGSKGWTGSNKTFSLVKNPNYYDAKSVKASGITYQVISDMSTAAQLYKQGKLDIAVLDTPELIAANKSTKGFNVLQSPRTDTIEYNQSGSVPALNNVKIREAFNLATNRQGLLDTAAPSYTVLKTATPKGLDKAPNGQDFATYAAQPYSYDPEKAAKLFKEGLKELGKTSLTLTLEGDSDDAFHKSAVDYLKQNFEKVLPGLTINENLVPKAQRLKDATNNNFQIILSSWGADYNEPSNYLINFITGSTMNDGKVSNAAYDKAFKAATTVPDVNDPEKRYADYKDAEQALYEQSNINPIDTQAKSILMNPNLKGVSKVNSAMIYDLTHAYLVN</sequence>
<dbReference type="Gene3D" id="3.10.105.10">
    <property type="entry name" value="Dipeptide-binding Protein, Domain 3"/>
    <property type="match status" value="1"/>
</dbReference>
<dbReference type="AlphaFoldDB" id="A0A2A5RM44"/>
<dbReference type="PANTHER" id="PTHR30290:SF10">
    <property type="entry name" value="PERIPLASMIC OLIGOPEPTIDE-BINDING PROTEIN-RELATED"/>
    <property type="match status" value="1"/>
</dbReference>
<dbReference type="Gene3D" id="3.90.76.10">
    <property type="entry name" value="Dipeptide-binding Protein, Domain 1"/>
    <property type="match status" value="1"/>
</dbReference>
<name>A0A2A5RM44_9LACT</name>
<dbReference type="Pfam" id="PF00496">
    <property type="entry name" value="SBP_bac_5"/>
    <property type="match status" value="1"/>
</dbReference>
<dbReference type="PANTHER" id="PTHR30290">
    <property type="entry name" value="PERIPLASMIC BINDING COMPONENT OF ABC TRANSPORTER"/>
    <property type="match status" value="1"/>
</dbReference>
<reference evidence="7 8" key="1">
    <citation type="submission" date="2014-12" db="EMBL/GenBank/DDBJ databases">
        <title>Draft genome sequences of 10 type strains of Lactococcus.</title>
        <authorList>
            <person name="Sun Z."/>
            <person name="Zhong Z."/>
            <person name="Liu W."/>
            <person name="Zhang W."/>
            <person name="Zhang H."/>
        </authorList>
    </citation>
    <scope>NUCLEOTIDE SEQUENCE [LARGE SCALE GENOMIC DNA]</scope>
    <source>
        <strain evidence="7 8">JCM 16395</strain>
    </source>
</reference>
<dbReference type="GO" id="GO:0042597">
    <property type="term" value="C:periplasmic space"/>
    <property type="evidence" value="ECO:0007669"/>
    <property type="project" value="UniProtKB-ARBA"/>
</dbReference>
<comment type="caution">
    <text evidence="7">The sequence shown here is derived from an EMBL/GenBank/DDBJ whole genome shotgun (WGS) entry which is preliminary data.</text>
</comment>
<keyword evidence="3" id="KW-0813">Transport</keyword>
<accession>A0A2A5RM44</accession>
<evidence type="ECO:0000256" key="3">
    <source>
        <dbReference type="ARBA" id="ARBA00022448"/>
    </source>
</evidence>
<dbReference type="GO" id="GO:0030313">
    <property type="term" value="C:cell envelope"/>
    <property type="evidence" value="ECO:0007669"/>
    <property type="project" value="UniProtKB-SubCell"/>
</dbReference>
<comment type="subcellular location">
    <subcellularLocation>
        <location evidence="1">Cell envelope</location>
    </subcellularLocation>
</comment>
<dbReference type="CDD" id="cd08504">
    <property type="entry name" value="PBP2_OppA"/>
    <property type="match status" value="1"/>
</dbReference>
<organism evidence="7 8">
    <name type="scientific">Lactococcus fujiensis JCM 16395</name>
    <dbReference type="NCBI Taxonomy" id="1291764"/>
    <lineage>
        <taxon>Bacteria</taxon>
        <taxon>Bacillati</taxon>
        <taxon>Bacillota</taxon>
        <taxon>Bacilli</taxon>
        <taxon>Lactobacillales</taxon>
        <taxon>Streptococcaceae</taxon>
        <taxon>Lactococcus</taxon>
    </lineage>
</organism>